<sequence length="128" mass="14740">MSKSIAFKNKDYRNIQAFIRLIGIIAIENAHFVAHQYPHMTAAQLVDEEDSNDEHYMDDYETEQQQKRAIRSERERILNEGILGAFLPFLESFLPQDATNPTYTPPIELVLTALASLGDFMSMIYLEL</sequence>
<name>A0A1W0A8I6_9STRA</name>
<gene>
    <name evidence="1" type="ORF">THRCLA_01639</name>
</gene>
<organism evidence="1 2">
    <name type="scientific">Thraustotheca clavata</name>
    <dbReference type="NCBI Taxonomy" id="74557"/>
    <lineage>
        <taxon>Eukaryota</taxon>
        <taxon>Sar</taxon>
        <taxon>Stramenopiles</taxon>
        <taxon>Oomycota</taxon>
        <taxon>Saprolegniomycetes</taxon>
        <taxon>Saprolegniales</taxon>
        <taxon>Achlyaceae</taxon>
        <taxon>Thraustotheca</taxon>
    </lineage>
</organism>
<dbReference type="AlphaFoldDB" id="A0A1W0A8I6"/>
<evidence type="ECO:0000313" key="1">
    <source>
        <dbReference type="EMBL" id="OQS06320.1"/>
    </source>
</evidence>
<dbReference type="Proteomes" id="UP000243217">
    <property type="component" value="Unassembled WGS sequence"/>
</dbReference>
<comment type="caution">
    <text evidence="1">The sequence shown here is derived from an EMBL/GenBank/DDBJ whole genome shotgun (WGS) entry which is preliminary data.</text>
</comment>
<dbReference type="OrthoDB" id="10374892at2759"/>
<accession>A0A1W0A8I6</accession>
<proteinExistence type="predicted"/>
<evidence type="ECO:0000313" key="2">
    <source>
        <dbReference type="Proteomes" id="UP000243217"/>
    </source>
</evidence>
<keyword evidence="2" id="KW-1185">Reference proteome</keyword>
<reference evidence="1 2" key="1">
    <citation type="journal article" date="2014" name="Genome Biol. Evol.">
        <title>The secreted proteins of Achlya hypogyna and Thraustotheca clavata identify the ancestral oomycete secretome and reveal gene acquisitions by horizontal gene transfer.</title>
        <authorList>
            <person name="Misner I."/>
            <person name="Blouin N."/>
            <person name="Leonard G."/>
            <person name="Richards T.A."/>
            <person name="Lane C.E."/>
        </authorList>
    </citation>
    <scope>NUCLEOTIDE SEQUENCE [LARGE SCALE GENOMIC DNA]</scope>
    <source>
        <strain evidence="1 2">ATCC 34112</strain>
    </source>
</reference>
<protein>
    <submittedName>
        <fullName evidence="1">Uncharacterized protein</fullName>
    </submittedName>
</protein>
<dbReference type="EMBL" id="JNBS01000357">
    <property type="protein sequence ID" value="OQS06320.1"/>
    <property type="molecule type" value="Genomic_DNA"/>
</dbReference>